<keyword evidence="1" id="KW-0732">Signal</keyword>
<organism evidence="2 3">
    <name type="scientific">Draconibacterium aestuarii</name>
    <dbReference type="NCBI Taxonomy" id="2998507"/>
    <lineage>
        <taxon>Bacteria</taxon>
        <taxon>Pseudomonadati</taxon>
        <taxon>Bacteroidota</taxon>
        <taxon>Bacteroidia</taxon>
        <taxon>Marinilabiliales</taxon>
        <taxon>Prolixibacteraceae</taxon>
        <taxon>Draconibacterium</taxon>
    </lineage>
</organism>
<evidence type="ECO:0000256" key="1">
    <source>
        <dbReference type="SAM" id="SignalP"/>
    </source>
</evidence>
<gene>
    <name evidence="2" type="ORF">OU798_19605</name>
</gene>
<feature type="chain" id="PRO_5040883992" description="Imelysin-like domain-containing protein" evidence="1">
    <location>
        <begin position="26"/>
        <end position="311"/>
    </location>
</feature>
<feature type="signal peptide" evidence="1">
    <location>
        <begin position="1"/>
        <end position="25"/>
    </location>
</feature>
<dbReference type="RefSeq" id="WP_343334890.1">
    <property type="nucleotide sequence ID" value="NZ_JAPOHD010000060.1"/>
</dbReference>
<reference evidence="2" key="1">
    <citation type="submission" date="2022-11" db="EMBL/GenBank/DDBJ databases">
        <title>Marilongibacter aestuarii gen. nov., sp. nov., isolated from tidal flat sediment.</title>
        <authorList>
            <person name="Jiayan W."/>
        </authorList>
    </citation>
    <scope>NUCLEOTIDE SEQUENCE</scope>
    <source>
        <strain evidence="2">Z1-6</strain>
    </source>
</reference>
<accession>A0A9X3J9A5</accession>
<dbReference type="EMBL" id="JAPOHD010000060">
    <property type="protein sequence ID" value="MCY1722565.1"/>
    <property type="molecule type" value="Genomic_DNA"/>
</dbReference>
<dbReference type="Proteomes" id="UP001145087">
    <property type="component" value="Unassembled WGS sequence"/>
</dbReference>
<name>A0A9X3J9A5_9BACT</name>
<evidence type="ECO:0008006" key="4">
    <source>
        <dbReference type="Google" id="ProtNLM"/>
    </source>
</evidence>
<protein>
    <recommendedName>
        <fullName evidence="4">Imelysin-like domain-containing protein</fullName>
    </recommendedName>
</protein>
<sequence>MKNRFKHFRKSYLFMALLVTFSTSCTLLNVTMPSMVDPLSQKEVNIRMQVRSFAEVANNAIIEASDSIINSTENPEIRINAIKWKLNSTAAYTNAAFQTIPEASLSDVWILTLQWQEFFNKSGENYFTEFVPIAQSCADELSEQITSLGNSLTKAMKRPELRDFVYAYTKENALVEMTSSTPRTLTELNELIGAKDTTFASTVGSSGQVMSDLTERLARYQLQLQNSVEWQKDRFTITWEENNLDGKLFERTDTLASILSNIAIIVQEIPEMMGIIAEKLGEELSPIVYDFNSMVNRAVSDLIKQREAFEV</sequence>
<evidence type="ECO:0000313" key="3">
    <source>
        <dbReference type="Proteomes" id="UP001145087"/>
    </source>
</evidence>
<evidence type="ECO:0000313" key="2">
    <source>
        <dbReference type="EMBL" id="MCY1722565.1"/>
    </source>
</evidence>
<proteinExistence type="predicted"/>
<dbReference type="AlphaFoldDB" id="A0A9X3J9A5"/>
<comment type="caution">
    <text evidence="2">The sequence shown here is derived from an EMBL/GenBank/DDBJ whole genome shotgun (WGS) entry which is preliminary data.</text>
</comment>
<keyword evidence="3" id="KW-1185">Reference proteome</keyword>
<dbReference type="PROSITE" id="PS51257">
    <property type="entry name" value="PROKAR_LIPOPROTEIN"/>
    <property type="match status" value="1"/>
</dbReference>